<dbReference type="EMBL" id="KQ086321">
    <property type="protein sequence ID" value="KLO05354.1"/>
    <property type="molecule type" value="Genomic_DNA"/>
</dbReference>
<dbReference type="InParanoid" id="A0A0H2R0V8"/>
<dbReference type="OrthoDB" id="435402at2759"/>
<reference evidence="2 3" key="1">
    <citation type="submission" date="2015-04" db="EMBL/GenBank/DDBJ databases">
        <title>Complete genome sequence of Schizopora paradoxa KUC8140, a cosmopolitan wood degrader in East Asia.</title>
        <authorList>
            <consortium name="DOE Joint Genome Institute"/>
            <person name="Min B."/>
            <person name="Park H."/>
            <person name="Jang Y."/>
            <person name="Kim J.-J."/>
            <person name="Kim K.H."/>
            <person name="Pangilinan J."/>
            <person name="Lipzen A."/>
            <person name="Riley R."/>
            <person name="Grigoriev I.V."/>
            <person name="Spatafora J.W."/>
            <person name="Choi I.-G."/>
        </authorList>
    </citation>
    <scope>NUCLEOTIDE SEQUENCE [LARGE SCALE GENOMIC DNA]</scope>
    <source>
        <strain evidence="2 3">KUC8140</strain>
    </source>
</reference>
<evidence type="ECO:0000313" key="3">
    <source>
        <dbReference type="Proteomes" id="UP000053477"/>
    </source>
</evidence>
<dbReference type="Proteomes" id="UP000053477">
    <property type="component" value="Unassembled WGS sequence"/>
</dbReference>
<gene>
    <name evidence="2" type="ORF">SCHPADRAFT_1002955</name>
</gene>
<evidence type="ECO:0000256" key="1">
    <source>
        <dbReference type="SAM" id="MobiDB-lite"/>
    </source>
</evidence>
<proteinExistence type="predicted"/>
<evidence type="ECO:0000313" key="2">
    <source>
        <dbReference type="EMBL" id="KLO05354.1"/>
    </source>
</evidence>
<accession>A0A0H2R0V8</accession>
<dbReference type="GO" id="GO:0031047">
    <property type="term" value="P:regulatory ncRNA-mediated gene silencing"/>
    <property type="evidence" value="ECO:0007669"/>
    <property type="project" value="InterPro"/>
</dbReference>
<dbReference type="GO" id="GO:0033167">
    <property type="term" value="C:ARC complex"/>
    <property type="evidence" value="ECO:0007669"/>
    <property type="project" value="InterPro"/>
</dbReference>
<feature type="region of interest" description="Disordered" evidence="1">
    <location>
        <begin position="640"/>
        <end position="662"/>
    </location>
</feature>
<organism evidence="2 3">
    <name type="scientific">Schizopora paradoxa</name>
    <dbReference type="NCBI Taxonomy" id="27342"/>
    <lineage>
        <taxon>Eukaryota</taxon>
        <taxon>Fungi</taxon>
        <taxon>Dikarya</taxon>
        <taxon>Basidiomycota</taxon>
        <taxon>Agaricomycotina</taxon>
        <taxon>Agaricomycetes</taxon>
        <taxon>Hymenochaetales</taxon>
        <taxon>Schizoporaceae</taxon>
        <taxon>Schizopora</taxon>
    </lineage>
</organism>
<dbReference type="Pfam" id="PF09692">
    <property type="entry name" value="Arb1"/>
    <property type="match status" value="1"/>
</dbReference>
<sequence>MTSTTTTTSTPAVAAKFELKFDEQGVPIYNFPPFPDPPPSVAIMPFKKFKPRGIQMKNELDEDAIEVDGEGRPMIQLKVKHDLSKPPMKKKKKSKTATTTNPGEKIIKRFIWYEDWAEGEELRSHFKYDLNLPREDRMIATMEDFKKSRTWPTGIDIRKHYEQIVVFLGLQGGEVRRFIRRLGDDDALMPEEEWEEDDDDVDDPMLPKDPEAAKQRIDEHNEQVRKEMESAVHVESDEHYQKRLAKEAVAKEARLDSFLVDPEFSMKLFFSSYFREKGMIWSEPKIRDYPILLLFFLRFIIRNKALPELDRELQKAVAAVEQAKIELPKAFKFAKLVPDELAACCVLIFGRQTRKEWEPRSDDEDGFGETRHAKKIKLNPVLEEKDNLVENTEAEFKKEVEASGAFFIDHNAVVDMPLTETRDADPEVTAKLEEIVVDKETSAAGVASEWATAQASVGASQSWMDAPIPDAWASDNPWVQPAGNAAEDTKATWKEDVHNLMALLGPTSLPLTHKVGYVEESVRRVVSWSLPEALPVVPDLGIERKGLGTHDPLKKFVCYVLAPYRSYGSSEHTVIHAPELLKDPNSTKKDSDAPANVPTHDPMKDNIIVLLDARTAEHAFEGMAIGGTFVQLVPGDQAAATSAKDVSKKSKKGSGSKNSVEEKPQTWWYAENIIQVLPSYWTEEK</sequence>
<dbReference type="STRING" id="27342.A0A0H2R0V8"/>
<dbReference type="AlphaFoldDB" id="A0A0H2R0V8"/>
<dbReference type="InterPro" id="IPR018606">
    <property type="entry name" value="Arb1"/>
</dbReference>
<keyword evidence="3" id="KW-1185">Reference proteome</keyword>
<feature type="region of interest" description="Disordered" evidence="1">
    <location>
        <begin position="81"/>
        <end position="100"/>
    </location>
</feature>
<name>A0A0H2R0V8_9AGAM</name>
<protein>
    <submittedName>
        <fullName evidence="2">Uncharacterized protein</fullName>
    </submittedName>
</protein>